<comment type="caution">
    <text evidence="11">The sequence shown here is derived from an EMBL/GenBank/DDBJ whole genome shotgun (WGS) entry which is preliminary data.</text>
</comment>
<dbReference type="CDD" id="cd13143">
    <property type="entry name" value="MATE_MepA_like"/>
    <property type="match status" value="1"/>
</dbReference>
<dbReference type="PIRSF" id="PIRSF006603">
    <property type="entry name" value="DinF"/>
    <property type="match status" value="1"/>
</dbReference>
<evidence type="ECO:0000256" key="2">
    <source>
        <dbReference type="ARBA" id="ARBA00008417"/>
    </source>
</evidence>
<evidence type="ECO:0000256" key="10">
    <source>
        <dbReference type="SAM" id="Phobius"/>
    </source>
</evidence>
<evidence type="ECO:0000256" key="5">
    <source>
        <dbReference type="ARBA" id="ARBA00022475"/>
    </source>
</evidence>
<evidence type="ECO:0000313" key="11">
    <source>
        <dbReference type="EMBL" id="MBU9738849.1"/>
    </source>
</evidence>
<feature type="transmembrane region" description="Helical" evidence="10">
    <location>
        <begin position="57"/>
        <end position="80"/>
    </location>
</feature>
<dbReference type="InterPro" id="IPR002528">
    <property type="entry name" value="MATE_fam"/>
</dbReference>
<dbReference type="GO" id="GO:0042910">
    <property type="term" value="F:xenobiotic transmembrane transporter activity"/>
    <property type="evidence" value="ECO:0007669"/>
    <property type="project" value="InterPro"/>
</dbReference>
<evidence type="ECO:0000256" key="8">
    <source>
        <dbReference type="ARBA" id="ARBA00023136"/>
    </source>
</evidence>
<sequence length="461" mass="49532">MDYEEETEEQKQYTRMTQTPIHKLITTLAVPTIISMMVTAIYNMADTFFVSQLGTSAAGAVGIVFSLMALIQAVGFMLGIGSGSLISRLLGQKRKEEADQVGSTGFFMALVFGLAVTALGLIFLKPLMKLLGSTPTILPYASDYARYILLGAPVMGGSFVLNNVLRSEGKATLSMVGISLGGILNIILDPIFIFGMGLGISGAAIATVLSQCVSFCILLACFLTKKSTVRLHIRNISRKGATYLDIVTTGFASFCRQGLASIATAVLNVQAAAYGDPAVAAMSIVGRIFMLVLAAMIGFGQGFQPVAGFNYGAKNYRRVKEAFFFSLKTGILLMTILAVAGWFTAPSLMALFRKEDAQVIAIGTFAVRAQCLVLPLFPLGVISNMTFQVIGKSLWATLLSAARQGIFFLPLILLLPPLIGLYGVQLTQPLADLLTFAACFFFLVPFFRELNAQVEEQERTA</sequence>
<comment type="similarity">
    <text evidence="2">Belongs to the multi antimicrobial extrusion (MATE) (TC 2.A.66.1) family. MepA subfamily.</text>
</comment>
<dbReference type="AlphaFoldDB" id="A0A949K332"/>
<evidence type="ECO:0000256" key="7">
    <source>
        <dbReference type="ARBA" id="ARBA00022989"/>
    </source>
</evidence>
<feature type="transmembrane region" description="Helical" evidence="10">
    <location>
        <begin position="101"/>
        <end position="124"/>
    </location>
</feature>
<feature type="transmembrane region" description="Helical" evidence="10">
    <location>
        <begin position="243"/>
        <end position="267"/>
    </location>
</feature>
<dbReference type="PANTHER" id="PTHR43823">
    <property type="entry name" value="SPORULATION PROTEIN YKVU"/>
    <property type="match status" value="1"/>
</dbReference>
<feature type="transmembrane region" description="Helical" evidence="10">
    <location>
        <begin position="200"/>
        <end position="223"/>
    </location>
</feature>
<keyword evidence="9" id="KW-0046">Antibiotic resistance</keyword>
<feature type="transmembrane region" description="Helical" evidence="10">
    <location>
        <begin position="322"/>
        <end position="345"/>
    </location>
</feature>
<dbReference type="InterPro" id="IPR045070">
    <property type="entry name" value="MATE_MepA-like"/>
</dbReference>
<dbReference type="RefSeq" id="WP_238722878.1">
    <property type="nucleotide sequence ID" value="NZ_JAHQCW010000043.1"/>
</dbReference>
<proteinExistence type="inferred from homology"/>
<dbReference type="Pfam" id="PF01554">
    <property type="entry name" value="MatE"/>
    <property type="match status" value="2"/>
</dbReference>
<feature type="transmembrane region" description="Helical" evidence="10">
    <location>
        <begin position="172"/>
        <end position="194"/>
    </location>
</feature>
<name>A0A949K332_9FIRM</name>
<feature type="transmembrane region" description="Helical" evidence="10">
    <location>
        <begin position="21"/>
        <end position="45"/>
    </location>
</feature>
<dbReference type="InterPro" id="IPR051327">
    <property type="entry name" value="MATE_MepA_subfamily"/>
</dbReference>
<feature type="transmembrane region" description="Helical" evidence="10">
    <location>
        <begin position="279"/>
        <end position="301"/>
    </location>
</feature>
<dbReference type="EMBL" id="JAHQCW010000043">
    <property type="protein sequence ID" value="MBU9738849.1"/>
    <property type="molecule type" value="Genomic_DNA"/>
</dbReference>
<dbReference type="InterPro" id="IPR048279">
    <property type="entry name" value="MdtK-like"/>
</dbReference>
<feature type="transmembrane region" description="Helical" evidence="10">
    <location>
        <begin position="430"/>
        <end position="447"/>
    </location>
</feature>
<gene>
    <name evidence="11" type="ORF">KTH89_20110</name>
</gene>
<accession>A0A949K332</accession>
<evidence type="ECO:0000256" key="1">
    <source>
        <dbReference type="ARBA" id="ARBA00004651"/>
    </source>
</evidence>
<keyword evidence="6 10" id="KW-0812">Transmembrane</keyword>
<reference evidence="11" key="1">
    <citation type="submission" date="2021-06" db="EMBL/GenBank/DDBJ databases">
        <title>Description of novel taxa of the family Lachnospiraceae.</title>
        <authorList>
            <person name="Chaplin A.V."/>
            <person name="Sokolova S.R."/>
            <person name="Pikina A.P."/>
            <person name="Korzhanova M."/>
            <person name="Belova V."/>
            <person name="Korostin D."/>
            <person name="Efimov B.A."/>
        </authorList>
    </citation>
    <scope>NUCLEOTIDE SEQUENCE</scope>
    <source>
        <strain evidence="11">ASD5720</strain>
    </source>
</reference>
<keyword evidence="7 10" id="KW-1133">Transmembrane helix</keyword>
<keyword evidence="4" id="KW-0813">Transport</keyword>
<evidence type="ECO:0000256" key="3">
    <source>
        <dbReference type="ARBA" id="ARBA00022106"/>
    </source>
</evidence>
<dbReference type="GO" id="GO:0015297">
    <property type="term" value="F:antiporter activity"/>
    <property type="evidence" value="ECO:0007669"/>
    <property type="project" value="InterPro"/>
</dbReference>
<dbReference type="NCBIfam" id="TIGR00797">
    <property type="entry name" value="matE"/>
    <property type="match status" value="1"/>
</dbReference>
<feature type="transmembrane region" description="Helical" evidence="10">
    <location>
        <begin position="365"/>
        <end position="385"/>
    </location>
</feature>
<organism evidence="11 12">
    <name type="scientific">Diplocloster agilis</name>
    <dbReference type="NCBI Taxonomy" id="2850323"/>
    <lineage>
        <taxon>Bacteria</taxon>
        <taxon>Bacillati</taxon>
        <taxon>Bacillota</taxon>
        <taxon>Clostridia</taxon>
        <taxon>Lachnospirales</taxon>
        <taxon>Lachnospiraceae</taxon>
        <taxon>Diplocloster</taxon>
    </lineage>
</organism>
<evidence type="ECO:0000256" key="4">
    <source>
        <dbReference type="ARBA" id="ARBA00022448"/>
    </source>
</evidence>
<evidence type="ECO:0000256" key="6">
    <source>
        <dbReference type="ARBA" id="ARBA00022692"/>
    </source>
</evidence>
<dbReference type="GO" id="GO:0046677">
    <property type="term" value="P:response to antibiotic"/>
    <property type="evidence" value="ECO:0007669"/>
    <property type="project" value="UniProtKB-KW"/>
</dbReference>
<dbReference type="Proteomes" id="UP000712157">
    <property type="component" value="Unassembled WGS sequence"/>
</dbReference>
<keyword evidence="5" id="KW-1003">Cell membrane</keyword>
<feature type="transmembrane region" description="Helical" evidence="10">
    <location>
        <begin position="406"/>
        <end position="424"/>
    </location>
</feature>
<keyword evidence="12" id="KW-1185">Reference proteome</keyword>
<comment type="subcellular location">
    <subcellularLocation>
        <location evidence="1">Cell membrane</location>
        <topology evidence="1">Multi-pass membrane protein</topology>
    </subcellularLocation>
</comment>
<dbReference type="GO" id="GO:0005886">
    <property type="term" value="C:plasma membrane"/>
    <property type="evidence" value="ECO:0007669"/>
    <property type="project" value="UniProtKB-SubCell"/>
</dbReference>
<keyword evidence="8 10" id="KW-0472">Membrane</keyword>
<evidence type="ECO:0000256" key="9">
    <source>
        <dbReference type="ARBA" id="ARBA00023251"/>
    </source>
</evidence>
<evidence type="ECO:0000313" key="12">
    <source>
        <dbReference type="Proteomes" id="UP000712157"/>
    </source>
</evidence>
<protein>
    <recommendedName>
        <fullName evidence="3">Multidrug export protein MepA</fullName>
    </recommendedName>
</protein>
<feature type="transmembrane region" description="Helical" evidence="10">
    <location>
        <begin position="144"/>
        <end position="165"/>
    </location>
</feature>
<dbReference type="PANTHER" id="PTHR43823:SF3">
    <property type="entry name" value="MULTIDRUG EXPORT PROTEIN MEPA"/>
    <property type="match status" value="1"/>
</dbReference>